<reference evidence="6" key="1">
    <citation type="submission" date="2016-10" db="EMBL/GenBank/DDBJ databases">
        <authorList>
            <person name="Varghese N."/>
            <person name="Submissions S."/>
        </authorList>
    </citation>
    <scope>NUCLEOTIDE SEQUENCE [LARGE SCALE GENOMIC DNA]</scope>
    <source>
        <strain evidence="6">DSM 19315</strain>
    </source>
</reference>
<dbReference type="Pfam" id="PF00196">
    <property type="entry name" value="GerE"/>
    <property type="match status" value="1"/>
</dbReference>
<evidence type="ECO:0000313" key="6">
    <source>
        <dbReference type="Proteomes" id="UP000199642"/>
    </source>
</evidence>
<name>A0A1I2QC39_9BACT</name>
<dbReference type="EMBL" id="FOPC01000002">
    <property type="protein sequence ID" value="SFG25203.1"/>
    <property type="molecule type" value="Genomic_DNA"/>
</dbReference>
<dbReference type="SUPFAM" id="SSF46894">
    <property type="entry name" value="C-terminal effector domain of the bipartite response regulators"/>
    <property type="match status" value="1"/>
</dbReference>
<dbReference type="STRING" id="435880.SAMN04487988_102186"/>
<dbReference type="OrthoDB" id="1727128at2"/>
<evidence type="ECO:0000259" key="4">
    <source>
        <dbReference type="PROSITE" id="PS50043"/>
    </source>
</evidence>
<evidence type="ECO:0000256" key="3">
    <source>
        <dbReference type="ARBA" id="ARBA00023163"/>
    </source>
</evidence>
<dbReference type="PANTHER" id="PTHR44688">
    <property type="entry name" value="DNA-BINDING TRANSCRIPTIONAL ACTIVATOR DEVR_DOSR"/>
    <property type="match status" value="1"/>
</dbReference>
<dbReference type="PRINTS" id="PR00038">
    <property type="entry name" value="HTHLUXR"/>
</dbReference>
<dbReference type="Gene3D" id="1.10.10.10">
    <property type="entry name" value="Winged helix-like DNA-binding domain superfamily/Winged helix DNA-binding domain"/>
    <property type="match status" value="1"/>
</dbReference>
<keyword evidence="1" id="KW-0805">Transcription regulation</keyword>
<accession>A0A1I2QC39</accession>
<evidence type="ECO:0000313" key="5">
    <source>
        <dbReference type="EMBL" id="SFG25203.1"/>
    </source>
</evidence>
<dbReference type="PANTHER" id="PTHR44688:SF16">
    <property type="entry name" value="DNA-BINDING TRANSCRIPTIONAL ACTIVATOR DEVR_DOSR"/>
    <property type="match status" value="1"/>
</dbReference>
<keyword evidence="2" id="KW-0238">DNA-binding</keyword>
<proteinExistence type="predicted"/>
<evidence type="ECO:0000256" key="2">
    <source>
        <dbReference type="ARBA" id="ARBA00023125"/>
    </source>
</evidence>
<dbReference type="CDD" id="cd06170">
    <property type="entry name" value="LuxR_C_like"/>
    <property type="match status" value="1"/>
</dbReference>
<dbReference type="PROSITE" id="PS50043">
    <property type="entry name" value="HTH_LUXR_2"/>
    <property type="match status" value="1"/>
</dbReference>
<dbReference type="InterPro" id="IPR000792">
    <property type="entry name" value="Tscrpt_reg_LuxR_C"/>
</dbReference>
<organism evidence="5 6">
    <name type="scientific">Algoriphagus hitonicola</name>
    <dbReference type="NCBI Taxonomy" id="435880"/>
    <lineage>
        <taxon>Bacteria</taxon>
        <taxon>Pseudomonadati</taxon>
        <taxon>Bacteroidota</taxon>
        <taxon>Cytophagia</taxon>
        <taxon>Cytophagales</taxon>
        <taxon>Cyclobacteriaceae</taxon>
        <taxon>Algoriphagus</taxon>
    </lineage>
</organism>
<evidence type="ECO:0000256" key="1">
    <source>
        <dbReference type="ARBA" id="ARBA00023015"/>
    </source>
</evidence>
<protein>
    <submittedName>
        <fullName evidence="5">Regulatory protein, luxR family</fullName>
    </submittedName>
</protein>
<dbReference type="SMART" id="SM00421">
    <property type="entry name" value="HTH_LUXR"/>
    <property type="match status" value="1"/>
</dbReference>
<dbReference type="InterPro" id="IPR016032">
    <property type="entry name" value="Sig_transdc_resp-reg_C-effctor"/>
</dbReference>
<dbReference type="GO" id="GO:0003677">
    <property type="term" value="F:DNA binding"/>
    <property type="evidence" value="ECO:0007669"/>
    <property type="project" value="UniProtKB-KW"/>
</dbReference>
<dbReference type="Proteomes" id="UP000199642">
    <property type="component" value="Unassembled WGS sequence"/>
</dbReference>
<dbReference type="PROSITE" id="PS00622">
    <property type="entry name" value="HTH_LUXR_1"/>
    <property type="match status" value="1"/>
</dbReference>
<dbReference type="RefSeq" id="WP_092788952.1">
    <property type="nucleotide sequence ID" value="NZ_FOPC01000002.1"/>
</dbReference>
<feature type="domain" description="HTH luxR-type" evidence="4">
    <location>
        <begin position="184"/>
        <end position="248"/>
    </location>
</feature>
<sequence>MVFGYLHEALKIKNDNLKSQVLDAQYQLEELPDSYFGLFWLYTHDYLYISRSVENILGHPYSLFEEKGVAFLQTIIPENHFENIYSSLDNQAKKIEEGPEYLNSHVFLKVDAAILNQDQIQVPVRYQGILLDARQSHPVSYLVLGSWIKLESIKSSPLYEETILKQFKRIKTAYIQDNQKRFKSLSAIRKISQRESEIIKLLAQGHSTKSISEQLHISFNTVESHRKNLLHKLEAKNTAELVYKFNQI</sequence>
<dbReference type="InterPro" id="IPR036388">
    <property type="entry name" value="WH-like_DNA-bd_sf"/>
</dbReference>
<keyword evidence="3" id="KW-0804">Transcription</keyword>
<dbReference type="AlphaFoldDB" id="A0A1I2QC39"/>
<keyword evidence="6" id="KW-1185">Reference proteome</keyword>
<gene>
    <name evidence="5" type="ORF">SAMN04487988_102186</name>
</gene>
<dbReference type="GO" id="GO:0006355">
    <property type="term" value="P:regulation of DNA-templated transcription"/>
    <property type="evidence" value="ECO:0007669"/>
    <property type="project" value="InterPro"/>
</dbReference>